<reference evidence="3" key="1">
    <citation type="submission" date="2017-05" db="EMBL/GenBank/DDBJ databases">
        <authorList>
            <person name="Song R."/>
            <person name="Chenine A.L."/>
            <person name="Ruprecht R.M."/>
        </authorList>
    </citation>
    <scope>NUCLEOTIDE SEQUENCE [LARGE SCALE GENOMIC DNA]</scope>
</reference>
<name>A0A2H1H9X3_ZYMTR</name>
<feature type="compositionally biased region" description="Low complexity" evidence="1">
    <location>
        <begin position="158"/>
        <end position="167"/>
    </location>
</feature>
<protein>
    <submittedName>
        <fullName evidence="2">Uncharacterized protein</fullName>
    </submittedName>
</protein>
<evidence type="ECO:0000256" key="1">
    <source>
        <dbReference type="SAM" id="MobiDB-lite"/>
    </source>
</evidence>
<evidence type="ECO:0000313" key="3">
    <source>
        <dbReference type="Proteomes" id="UP000245764"/>
    </source>
</evidence>
<accession>A0A2H1H9X3</accession>
<evidence type="ECO:0000313" key="2">
    <source>
        <dbReference type="EMBL" id="SMR62610.1"/>
    </source>
</evidence>
<feature type="compositionally biased region" description="Low complexity" evidence="1">
    <location>
        <begin position="96"/>
        <end position="114"/>
    </location>
</feature>
<dbReference type="EMBL" id="LT854271">
    <property type="protein sequence ID" value="SMR62610.1"/>
    <property type="molecule type" value="Genomic_DNA"/>
</dbReference>
<feature type="region of interest" description="Disordered" evidence="1">
    <location>
        <begin position="96"/>
        <end position="124"/>
    </location>
</feature>
<gene>
    <name evidence="2" type="ORF">ZT1E4_G11926</name>
</gene>
<feature type="region of interest" description="Disordered" evidence="1">
    <location>
        <begin position="153"/>
        <end position="183"/>
    </location>
</feature>
<feature type="compositionally biased region" description="Polar residues" evidence="1">
    <location>
        <begin position="170"/>
        <end position="183"/>
    </location>
</feature>
<organism evidence="2 3">
    <name type="scientific">Zymoseptoria tritici ST99CH_1E4</name>
    <dbReference type="NCBI Taxonomy" id="1276532"/>
    <lineage>
        <taxon>Eukaryota</taxon>
        <taxon>Fungi</taxon>
        <taxon>Dikarya</taxon>
        <taxon>Ascomycota</taxon>
        <taxon>Pezizomycotina</taxon>
        <taxon>Dothideomycetes</taxon>
        <taxon>Dothideomycetidae</taxon>
        <taxon>Mycosphaerellales</taxon>
        <taxon>Mycosphaerellaceae</taxon>
        <taxon>Zymoseptoria</taxon>
    </lineage>
</organism>
<dbReference type="Proteomes" id="UP000245764">
    <property type="component" value="Chromosome 20"/>
</dbReference>
<sequence length="213" mass="23625">MWTRYNGSDVTRFVAQYRAKVSKLKKIKDFTPSDKLCLFYLLSIIGEHSPHFVASMRAEERLEETTGNATTLTLNQCLDALVDECKAQANAAHGAAMLAGRPQQQTQQQAQSQQPHRAPPVPNGKHCTFCNKERHLESECYAKHSHLKAEHDAKIKASKAAEQAAKAQEPTGQSHAGFNTGGQQKTGYKTVAMLPAAAPYQFGEQRLFMPKRD</sequence>
<proteinExistence type="predicted"/>
<dbReference type="AlphaFoldDB" id="A0A2H1H9X3"/>